<dbReference type="PROSITE" id="PS50110">
    <property type="entry name" value="RESPONSE_REGULATORY"/>
    <property type="match status" value="1"/>
</dbReference>
<evidence type="ECO:0000256" key="2">
    <source>
        <dbReference type="ARBA" id="ARBA00048267"/>
    </source>
</evidence>
<evidence type="ECO:0000313" key="9">
    <source>
        <dbReference type="Proteomes" id="UP000798808"/>
    </source>
</evidence>
<dbReference type="PIRSF" id="PIRSF000876">
    <property type="entry name" value="RR_chemtxs_CheB"/>
    <property type="match status" value="1"/>
</dbReference>
<dbReference type="GO" id="GO:0008168">
    <property type="term" value="F:methyltransferase activity"/>
    <property type="evidence" value="ECO:0007669"/>
    <property type="project" value="UniProtKB-KW"/>
</dbReference>
<dbReference type="RefSeq" id="WP_155176005.1">
    <property type="nucleotide sequence ID" value="NZ_BAAAFL010000003.1"/>
</dbReference>
<proteinExistence type="inferred from homology"/>
<comment type="function">
    <text evidence="3">Involved in chemotaxis. Part of a chemotaxis signal transduction system that modulates chemotaxis in response to various stimuli. Catalyzes the demethylation of specific methylglutamate residues introduced into the chemoreceptors (methyl-accepting chemotaxis proteins or MCP) by CheR. Also mediates the irreversible deamidation of specific glutamine residues to glutamic acid.</text>
</comment>
<dbReference type="GO" id="GO:0032259">
    <property type="term" value="P:methylation"/>
    <property type="evidence" value="ECO:0007669"/>
    <property type="project" value="UniProtKB-KW"/>
</dbReference>
<dbReference type="Proteomes" id="UP000798808">
    <property type="component" value="Unassembled WGS sequence"/>
</dbReference>
<dbReference type="PROSITE" id="PS50122">
    <property type="entry name" value="CHEB"/>
    <property type="match status" value="1"/>
</dbReference>
<comment type="PTM">
    <text evidence="3">Phosphorylated by CheA. Phosphorylation of the N-terminal regulatory domain activates the methylesterase activity.</text>
</comment>
<evidence type="ECO:0000256" key="1">
    <source>
        <dbReference type="ARBA" id="ARBA00022801"/>
    </source>
</evidence>
<evidence type="ECO:0000256" key="3">
    <source>
        <dbReference type="HAMAP-Rule" id="MF_00099"/>
    </source>
</evidence>
<accession>A0ABW9RW82</accession>
<dbReference type="NCBIfam" id="NF001965">
    <property type="entry name" value="PRK00742.1"/>
    <property type="match status" value="1"/>
</dbReference>
<name>A0ABW9RW82_9BACT</name>
<feature type="active site" evidence="3 4">
    <location>
        <position position="165"/>
    </location>
</feature>
<keyword evidence="9" id="KW-1185">Reference proteome</keyword>
<dbReference type="GO" id="GO:0008984">
    <property type="term" value="F:protein-glutamate methylesterase activity"/>
    <property type="evidence" value="ECO:0007669"/>
    <property type="project" value="UniProtKB-EC"/>
</dbReference>
<reference evidence="8 9" key="1">
    <citation type="submission" date="2019-02" db="EMBL/GenBank/DDBJ databases">
        <authorList>
            <person name="Goldberg S.R."/>
            <person name="Haltli B.A."/>
            <person name="Correa H."/>
            <person name="Russell K.G."/>
        </authorList>
    </citation>
    <scope>NUCLEOTIDE SEQUENCE [LARGE SCALE GENOMIC DNA]</scope>
    <source>
        <strain evidence="8 9">JCM 16186</strain>
    </source>
</reference>
<dbReference type="InterPro" id="IPR000673">
    <property type="entry name" value="Sig_transdc_resp-reg_Me-estase"/>
</dbReference>
<dbReference type="InterPro" id="IPR008248">
    <property type="entry name" value="CheB-like"/>
</dbReference>
<dbReference type="EC" id="3.5.1.44" evidence="3"/>
<dbReference type="SUPFAM" id="SSF52738">
    <property type="entry name" value="Methylesterase CheB, C-terminal domain"/>
    <property type="match status" value="1"/>
</dbReference>
<organism evidence="8 9">
    <name type="scientific">Fulvivirga kasyanovii</name>
    <dbReference type="NCBI Taxonomy" id="396812"/>
    <lineage>
        <taxon>Bacteria</taxon>
        <taxon>Pseudomonadati</taxon>
        <taxon>Bacteroidota</taxon>
        <taxon>Cytophagia</taxon>
        <taxon>Cytophagales</taxon>
        <taxon>Fulvivirgaceae</taxon>
        <taxon>Fulvivirga</taxon>
    </lineage>
</organism>
<dbReference type="PANTHER" id="PTHR42872">
    <property type="entry name" value="PROTEIN-GLUTAMATE METHYLESTERASE/PROTEIN-GLUTAMINE GLUTAMINASE"/>
    <property type="match status" value="1"/>
</dbReference>
<dbReference type="SUPFAM" id="SSF52172">
    <property type="entry name" value="CheY-like"/>
    <property type="match status" value="1"/>
</dbReference>
<feature type="active site" evidence="3 4">
    <location>
        <position position="288"/>
    </location>
</feature>
<sequence length="343" mass="37611">MKRIKTLLIEDSGLMRIMISDALRSDPAIDVVGTANNGKDGVNKVKALHPDVVVTDMLMPHYDGLYVVKKIMKEIPVPIILLSSLGRNNREVFEALNTGAFDFIDKPITRDSVQFKKALSKLIKIIKVANETTPTILQKTARRINHHIHSFNDVAKHDILVIGASTGGPGAISSILDQLPANLPIPVIIAQHMPERFLVSYAERLDSLLPFEVRMATKDEYLRPGVIYVLPGDGNMEVDNQGDAPFFKYSVKTFKEYDRPSIDCLFESVAEVYGSKAIGVILTGMGRDGSQGLLKIKLKGGLTIAQDALSSVVYGMPKASVELGAVDYVVKLNDIPGFLMSCF</sequence>
<keyword evidence="8" id="KW-0489">Methyltransferase</keyword>
<dbReference type="EMBL" id="SMLW01000664">
    <property type="protein sequence ID" value="MTI28463.1"/>
    <property type="molecule type" value="Genomic_DNA"/>
</dbReference>
<dbReference type="Pfam" id="PF01339">
    <property type="entry name" value="CheB_methylest"/>
    <property type="match status" value="1"/>
</dbReference>
<evidence type="ECO:0000313" key="8">
    <source>
        <dbReference type="EMBL" id="MTI28463.1"/>
    </source>
</evidence>
<keyword evidence="3 4" id="KW-0145">Chemotaxis</keyword>
<dbReference type="Gene3D" id="3.40.50.180">
    <property type="entry name" value="Methylesterase CheB, C-terminal domain"/>
    <property type="match status" value="1"/>
</dbReference>
<dbReference type="CDD" id="cd17541">
    <property type="entry name" value="REC_CheB-like"/>
    <property type="match status" value="1"/>
</dbReference>
<feature type="domain" description="Response regulatory" evidence="6">
    <location>
        <begin position="5"/>
        <end position="121"/>
    </location>
</feature>
<evidence type="ECO:0000256" key="5">
    <source>
        <dbReference type="PROSITE-ProRule" id="PRU00169"/>
    </source>
</evidence>
<evidence type="ECO:0000259" key="7">
    <source>
        <dbReference type="PROSITE" id="PS50122"/>
    </source>
</evidence>
<feature type="domain" description="CheB-type methylesterase" evidence="7">
    <location>
        <begin position="153"/>
        <end position="343"/>
    </location>
</feature>
<evidence type="ECO:0000259" key="6">
    <source>
        <dbReference type="PROSITE" id="PS50110"/>
    </source>
</evidence>
<comment type="caution">
    <text evidence="8">The sequence shown here is derived from an EMBL/GenBank/DDBJ whole genome shotgun (WGS) entry which is preliminary data.</text>
</comment>
<keyword evidence="1 3" id="KW-0378">Hydrolase</keyword>
<comment type="subcellular location">
    <subcellularLocation>
        <location evidence="3">Cytoplasm</location>
    </subcellularLocation>
</comment>
<dbReference type="Pfam" id="PF00072">
    <property type="entry name" value="Response_reg"/>
    <property type="match status" value="1"/>
</dbReference>
<comment type="catalytic activity">
    <reaction evidence="2 3">
        <text>[protein]-L-glutamate 5-O-methyl ester + H2O = L-glutamyl-[protein] + methanol + H(+)</text>
        <dbReference type="Rhea" id="RHEA:23236"/>
        <dbReference type="Rhea" id="RHEA-COMP:10208"/>
        <dbReference type="Rhea" id="RHEA-COMP:10311"/>
        <dbReference type="ChEBI" id="CHEBI:15377"/>
        <dbReference type="ChEBI" id="CHEBI:15378"/>
        <dbReference type="ChEBI" id="CHEBI:17790"/>
        <dbReference type="ChEBI" id="CHEBI:29973"/>
        <dbReference type="ChEBI" id="CHEBI:82795"/>
        <dbReference type="EC" id="3.1.1.61"/>
    </reaction>
</comment>
<feature type="modified residue" description="4-aspartylphosphate" evidence="3 5">
    <location>
        <position position="56"/>
    </location>
</feature>
<evidence type="ECO:0000256" key="4">
    <source>
        <dbReference type="PROSITE-ProRule" id="PRU00050"/>
    </source>
</evidence>
<dbReference type="InterPro" id="IPR011006">
    <property type="entry name" value="CheY-like_superfamily"/>
</dbReference>
<comment type="similarity">
    <text evidence="3">Belongs to the CheB family.</text>
</comment>
<dbReference type="InterPro" id="IPR001789">
    <property type="entry name" value="Sig_transdc_resp-reg_receiver"/>
</dbReference>
<dbReference type="Gene3D" id="3.40.50.2300">
    <property type="match status" value="1"/>
</dbReference>
<comment type="domain">
    <text evidence="3">Contains a C-terminal catalytic domain, and an N-terminal region which modulates catalytic activity.</text>
</comment>
<gene>
    <name evidence="3 8" type="primary">cheB</name>
    <name evidence="8" type="ORF">E1163_26135</name>
</gene>
<dbReference type="SMART" id="SM00448">
    <property type="entry name" value="REC"/>
    <property type="match status" value="1"/>
</dbReference>
<keyword evidence="3" id="KW-0963">Cytoplasm</keyword>
<dbReference type="InterPro" id="IPR035909">
    <property type="entry name" value="CheB_C"/>
</dbReference>
<comment type="catalytic activity">
    <reaction evidence="3">
        <text>L-glutaminyl-[protein] + H2O = L-glutamyl-[protein] + NH4(+)</text>
        <dbReference type="Rhea" id="RHEA:16441"/>
        <dbReference type="Rhea" id="RHEA-COMP:10207"/>
        <dbReference type="Rhea" id="RHEA-COMP:10208"/>
        <dbReference type="ChEBI" id="CHEBI:15377"/>
        <dbReference type="ChEBI" id="CHEBI:28938"/>
        <dbReference type="ChEBI" id="CHEBI:29973"/>
        <dbReference type="ChEBI" id="CHEBI:30011"/>
        <dbReference type="EC" id="3.5.1.44"/>
    </reaction>
</comment>
<keyword evidence="3 5" id="KW-0597">Phosphoprotein</keyword>
<dbReference type="CDD" id="cd16432">
    <property type="entry name" value="CheB_Rec"/>
    <property type="match status" value="1"/>
</dbReference>
<dbReference type="EC" id="3.1.1.61" evidence="3"/>
<dbReference type="HAMAP" id="MF_00099">
    <property type="entry name" value="CheB_chemtxs"/>
    <property type="match status" value="1"/>
</dbReference>
<dbReference type="PANTHER" id="PTHR42872:SF3">
    <property type="entry name" value="PROTEIN-GLUTAMATE METHYLESTERASE_PROTEIN-GLUTAMINE GLUTAMINASE 1"/>
    <property type="match status" value="1"/>
</dbReference>
<keyword evidence="8" id="KW-0808">Transferase</keyword>
<feature type="active site" evidence="3 4">
    <location>
        <position position="192"/>
    </location>
</feature>
<protein>
    <recommendedName>
        <fullName evidence="3">Protein-glutamate methylesterase/protein-glutamine glutaminase</fullName>
        <ecNumber evidence="3">3.1.1.61</ecNumber>
        <ecNumber evidence="3">3.5.1.44</ecNumber>
    </recommendedName>
</protein>